<keyword evidence="4" id="KW-1185">Reference proteome</keyword>
<dbReference type="Gene3D" id="3.30.565.10">
    <property type="entry name" value="Histidine kinase-like ATPase, C-terminal domain"/>
    <property type="match status" value="1"/>
</dbReference>
<dbReference type="Pfam" id="PF02518">
    <property type="entry name" value="HATPase_c"/>
    <property type="match status" value="1"/>
</dbReference>
<evidence type="ECO:0000313" key="3">
    <source>
        <dbReference type="EMBL" id="AGF79960.1"/>
    </source>
</evidence>
<dbReference type="SUPFAM" id="SSF55874">
    <property type="entry name" value="ATPase domain of HSP90 chaperone/DNA topoisomerase II/histidine kinase"/>
    <property type="match status" value="1"/>
</dbReference>
<sequence length="462" mass="54065">MTTETDKKRDTFELTKIFRNIQKKKEAYSHYHFSRAQDDIFKTFFDLAQEYDSINNFYRISVAVIKCFMMTDARLHLWDPSENSLMMVCDSVHGISSEKLKTPSSVVLSNESYFIEDSFFVPIYSKHYNRENETQVHTDVLGMLEVLAHRELNEEEQFFLKKYANRIGFNLHNRNITRQNNDHLKFIKNLVQDIEHNVIIPNMYFTHLFNRLLKKIKEINNLEKERRRLQYQEKTEEYNQLNQKTAFAIEDLLHIHNDLQRHHTQTSMFLESLFRRDHFEKGHLVLHLKRCLVDKDIIAPQLDHYKSRLEHRGITIESPLDMIGEEIPLRVDIGLLSQVYANLFSNAVKYTREIIDYDGHPAKVMAYGRDILLNYFGPGKNGIKLNVFTTGPHLTRDEALTIFAEGHRGDNTGNEPGSGHGLQFIKQVVELHKGVVGYEPTAGGNNFYFILPLPRLKTITSE</sequence>
<dbReference type="SMART" id="SM00387">
    <property type="entry name" value="HATPase_c"/>
    <property type="match status" value="1"/>
</dbReference>
<evidence type="ECO:0000256" key="1">
    <source>
        <dbReference type="SAM" id="Coils"/>
    </source>
</evidence>
<dbReference type="GO" id="GO:0000155">
    <property type="term" value="F:phosphorelay sensor kinase activity"/>
    <property type="evidence" value="ECO:0007669"/>
    <property type="project" value="TreeGrafter"/>
</dbReference>
<proteinExistence type="predicted"/>
<keyword evidence="3" id="KW-0808">Transferase</keyword>
<dbReference type="InterPro" id="IPR036890">
    <property type="entry name" value="HATPase_C_sf"/>
</dbReference>
<gene>
    <name evidence="3" type="ordered locus">UWK_03443</name>
</gene>
<dbReference type="PANTHER" id="PTHR45569">
    <property type="entry name" value="SENSOR PROTEIN KDPD"/>
    <property type="match status" value="1"/>
</dbReference>
<evidence type="ECO:0000313" key="4">
    <source>
        <dbReference type="Proteomes" id="UP000011721"/>
    </source>
</evidence>
<dbReference type="eggNOG" id="COG2205">
    <property type="taxonomic scope" value="Bacteria"/>
</dbReference>
<dbReference type="InterPro" id="IPR052023">
    <property type="entry name" value="Histidine_kinase_KdpD"/>
</dbReference>
<keyword evidence="1" id="KW-0175">Coiled coil</keyword>
<dbReference type="STRING" id="1167006.UWK_03443"/>
<dbReference type="PATRIC" id="fig|1167006.5.peg.3704"/>
<dbReference type="EMBL" id="CP003985">
    <property type="protein sequence ID" value="AGF79960.1"/>
    <property type="molecule type" value="Genomic_DNA"/>
</dbReference>
<name>M1PKB3_DESSD</name>
<dbReference type="Proteomes" id="UP000011721">
    <property type="component" value="Chromosome"/>
</dbReference>
<dbReference type="PANTHER" id="PTHR45569:SF1">
    <property type="entry name" value="SENSOR PROTEIN KDPD"/>
    <property type="match status" value="1"/>
</dbReference>
<dbReference type="GO" id="GO:0005886">
    <property type="term" value="C:plasma membrane"/>
    <property type="evidence" value="ECO:0007669"/>
    <property type="project" value="TreeGrafter"/>
</dbReference>
<evidence type="ECO:0000259" key="2">
    <source>
        <dbReference type="PROSITE" id="PS50109"/>
    </source>
</evidence>
<dbReference type="InterPro" id="IPR005467">
    <property type="entry name" value="His_kinase_dom"/>
</dbReference>
<reference evidence="4" key="1">
    <citation type="journal article" date="2013" name="Stand. Genomic Sci.">
        <title>Complete genome sequence of Desulfocapsa sulfexigens, a marine deltaproteobacterium specialized in disproportionating inorganic sulfur compounds.</title>
        <authorList>
            <person name="Finster K.W."/>
            <person name="Kjeldsen K.U."/>
            <person name="Kube M."/>
            <person name="Reinhardt R."/>
            <person name="Mussmann M."/>
            <person name="Amann R."/>
            <person name="Schreiber L."/>
        </authorList>
    </citation>
    <scope>NUCLEOTIDE SEQUENCE [LARGE SCALE GENOMIC DNA]</scope>
    <source>
        <strain evidence="4">DSM 10523 / SB164P1</strain>
    </source>
</reference>
<dbReference type="HOGENOM" id="CLU_590158_0_0_7"/>
<dbReference type="KEGG" id="dsf:UWK_03443"/>
<keyword evidence="3" id="KW-0418">Kinase</keyword>
<dbReference type="InterPro" id="IPR003594">
    <property type="entry name" value="HATPase_dom"/>
</dbReference>
<feature type="domain" description="Histidine kinase" evidence="2">
    <location>
        <begin position="312"/>
        <end position="455"/>
    </location>
</feature>
<protein>
    <submittedName>
        <fullName evidence="3">Histidine kinase</fullName>
    </submittedName>
</protein>
<accession>M1PKB3</accession>
<dbReference type="PROSITE" id="PS50109">
    <property type="entry name" value="HIS_KIN"/>
    <property type="match status" value="1"/>
</dbReference>
<dbReference type="AlphaFoldDB" id="M1PKB3"/>
<feature type="coiled-coil region" evidence="1">
    <location>
        <begin position="212"/>
        <end position="244"/>
    </location>
</feature>
<dbReference type="RefSeq" id="WP_015405642.1">
    <property type="nucleotide sequence ID" value="NC_020304.1"/>
</dbReference>
<organism evidence="3 4">
    <name type="scientific">Desulfocapsa sulfexigens (strain DSM 10523 / SB164P1)</name>
    <dbReference type="NCBI Taxonomy" id="1167006"/>
    <lineage>
        <taxon>Bacteria</taxon>
        <taxon>Pseudomonadati</taxon>
        <taxon>Thermodesulfobacteriota</taxon>
        <taxon>Desulfobulbia</taxon>
        <taxon>Desulfobulbales</taxon>
        <taxon>Desulfocapsaceae</taxon>
        <taxon>Desulfocapsa</taxon>
    </lineage>
</organism>